<dbReference type="FunFam" id="3.10.450.50:FF:000013">
    <property type="entry name" value="mRNA export factor mex67"/>
    <property type="match status" value="1"/>
</dbReference>
<evidence type="ECO:0000256" key="6">
    <source>
        <dbReference type="ARBA" id="ARBA00022737"/>
    </source>
</evidence>
<dbReference type="InterPro" id="IPR001611">
    <property type="entry name" value="Leu-rich_rpt"/>
</dbReference>
<evidence type="ECO:0000256" key="9">
    <source>
        <dbReference type="ARBA" id="ARBA00055253"/>
    </source>
</evidence>
<evidence type="ECO:0000256" key="11">
    <source>
        <dbReference type="SAM" id="MobiDB-lite"/>
    </source>
</evidence>
<dbReference type="InterPro" id="IPR032710">
    <property type="entry name" value="NTF2-like_dom_sf"/>
</dbReference>
<dbReference type="PROSITE" id="PS50177">
    <property type="entry name" value="NTF2_DOMAIN"/>
    <property type="match status" value="1"/>
</dbReference>
<dbReference type="OrthoDB" id="25872at2759"/>
<proteinExistence type="inferred from homology"/>
<dbReference type="Pfam" id="PF03943">
    <property type="entry name" value="TAP_C"/>
    <property type="match status" value="1"/>
</dbReference>
<evidence type="ECO:0000256" key="1">
    <source>
        <dbReference type="ARBA" id="ARBA00004123"/>
    </source>
</evidence>
<dbReference type="SMART" id="SM00804">
    <property type="entry name" value="TAP_C"/>
    <property type="match status" value="1"/>
</dbReference>
<evidence type="ECO:0000256" key="5">
    <source>
        <dbReference type="ARBA" id="ARBA00022614"/>
    </source>
</evidence>
<feature type="domain" description="TAP-C" evidence="13">
    <location>
        <begin position="568"/>
        <end position="621"/>
    </location>
</feature>
<dbReference type="GO" id="GO:0016973">
    <property type="term" value="P:poly(A)+ mRNA export from nucleus"/>
    <property type="evidence" value="ECO:0007669"/>
    <property type="project" value="TreeGrafter"/>
</dbReference>
<evidence type="ECO:0000256" key="8">
    <source>
        <dbReference type="ARBA" id="ARBA00023242"/>
    </source>
</evidence>
<evidence type="ECO:0000256" key="7">
    <source>
        <dbReference type="ARBA" id="ARBA00022816"/>
    </source>
</evidence>
<feature type="compositionally biased region" description="Gly residues" evidence="11">
    <location>
        <begin position="77"/>
        <end position="86"/>
    </location>
</feature>
<comment type="subcellular location">
    <subcellularLocation>
        <location evidence="1">Nucleus</location>
    </subcellularLocation>
</comment>
<evidence type="ECO:0000313" key="14">
    <source>
        <dbReference type="EMBL" id="RAL66908.1"/>
    </source>
</evidence>
<comment type="similarity">
    <text evidence="2">Belongs to the NXF family.</text>
</comment>
<reference evidence="14 15" key="1">
    <citation type="submission" date="2018-06" db="EMBL/GenBank/DDBJ databases">
        <title>Genome Sequence of the Brown Rot Fungal Pathogen Monilinia fructigena.</title>
        <authorList>
            <person name="Landi L."/>
            <person name="De Miccolis Angelini R.M."/>
            <person name="Pollastro S."/>
            <person name="Abate D."/>
            <person name="Faretra F."/>
            <person name="Romanazzi G."/>
        </authorList>
    </citation>
    <scope>NUCLEOTIDE SEQUENCE [LARGE SCALE GENOMIC DNA]</scope>
    <source>
        <strain evidence="14 15">Mfrg269</strain>
    </source>
</reference>
<keyword evidence="4" id="KW-0963">Cytoplasm</keyword>
<name>A0A395J442_9HELO</name>
<dbReference type="PROSITE" id="PS51450">
    <property type="entry name" value="LRR"/>
    <property type="match status" value="1"/>
</dbReference>
<dbReference type="InterPro" id="IPR032675">
    <property type="entry name" value="LRR_dom_sf"/>
</dbReference>
<dbReference type="InterPro" id="IPR009060">
    <property type="entry name" value="UBA-like_sf"/>
</dbReference>
<dbReference type="Gene3D" id="1.10.8.10">
    <property type="entry name" value="DNA helicase RuvA subunit, C-terminal domain"/>
    <property type="match status" value="1"/>
</dbReference>
<evidence type="ECO:0000259" key="12">
    <source>
        <dbReference type="PROSITE" id="PS50177"/>
    </source>
</evidence>
<comment type="caution">
    <text evidence="14">The sequence shown here is derived from an EMBL/GenBank/DDBJ whole genome shotgun (WGS) entry which is preliminary data.</text>
</comment>
<evidence type="ECO:0000313" key="15">
    <source>
        <dbReference type="Proteomes" id="UP000249056"/>
    </source>
</evidence>
<dbReference type="SUPFAM" id="SSF52058">
    <property type="entry name" value="L domain-like"/>
    <property type="match status" value="1"/>
</dbReference>
<gene>
    <name evidence="14" type="ORF">DID88_007690</name>
</gene>
<accession>A0A395J442</accession>
<dbReference type="CDD" id="cd14342">
    <property type="entry name" value="UBA_TAP-C"/>
    <property type="match status" value="1"/>
</dbReference>
<keyword evidence="6" id="KW-0677">Repeat</keyword>
<dbReference type="Gene3D" id="3.80.10.10">
    <property type="entry name" value="Ribonuclease Inhibitor"/>
    <property type="match status" value="1"/>
</dbReference>
<sequence length="621" mass="67870">MYTPESPVREIHPQNTKGSGRVGGGGGITKRRGPTRVDKDGDLDMDTATGANGRKGGKGGKSVTGGPVPTGPRGHGRGGARNTGRGGRLDITRNPQAILRGMGSQSQQANVLSPKAVKIKKSHKKGDIVVISVTQEDATTIKKLDGFTFAGSAIAIHDTEPSSQPEESEEARSTREKIQEVLARRYNVDLKLLDLSALGQDEQLKKMGMFDDSSIVSKLFPVLMVICDKLFTSRQAKKDAIVSITLADNQLADVFNVTSLAATFPDLKNLDLSRNQFTGLESLKLWRWKFRHLENLILSGNPIENLAPDYTIEIVRWYPELQQLNGFQVRTAAQVVADLEAIQSPFPIASAAFQDVGQVGENFVRQFFGAYDNDRNTLLTNFYDAQSKFSLSINMSAVRDRNHSMPIPPWAAYNKINRNLVKCTHLSTRLSRHHIGIQAIQPVWSDLPKTRHPEIATQPEKYLVECQTLPGLPDPSGQSAAGVDGLLITIHGEFEEEITNFEGKALRSFSRTFILGPGGPNGPPIRVISDLLALRAWAPLVKTLVQETQAVQAVPEVPTPGVPLTAEQQQAVLAEKLAVETGMNLQYSALCLTETGWDLEKAYVAFQANKANLPAEAYQKP</sequence>
<keyword evidence="3" id="KW-0813">Transport</keyword>
<dbReference type="SUPFAM" id="SSF46934">
    <property type="entry name" value="UBA-like"/>
    <property type="match status" value="1"/>
</dbReference>
<comment type="function">
    <text evidence="9">Involved in the export of mRNA from the nucleus to the cytoplasm.</text>
</comment>
<keyword evidence="15" id="KW-1185">Reference proteome</keyword>
<feature type="region of interest" description="Disordered" evidence="11">
    <location>
        <begin position="1"/>
        <end position="90"/>
    </location>
</feature>
<dbReference type="GO" id="GO:0003723">
    <property type="term" value="F:RNA binding"/>
    <property type="evidence" value="ECO:0007669"/>
    <property type="project" value="TreeGrafter"/>
</dbReference>
<dbReference type="PROSITE" id="PS51281">
    <property type="entry name" value="TAP_C"/>
    <property type="match status" value="1"/>
</dbReference>
<dbReference type="AlphaFoldDB" id="A0A395J442"/>
<dbReference type="Gene3D" id="3.10.450.50">
    <property type="match status" value="1"/>
</dbReference>
<evidence type="ECO:0000256" key="4">
    <source>
        <dbReference type="ARBA" id="ARBA00022490"/>
    </source>
</evidence>
<dbReference type="GO" id="GO:0005634">
    <property type="term" value="C:nucleus"/>
    <property type="evidence" value="ECO:0007669"/>
    <property type="project" value="UniProtKB-SubCell"/>
</dbReference>
<dbReference type="PANTHER" id="PTHR10662">
    <property type="entry name" value="NUCLEAR RNA EXPORT FACTOR"/>
    <property type="match status" value="1"/>
</dbReference>
<keyword evidence="8" id="KW-0539">Nucleus</keyword>
<organism evidence="14 15">
    <name type="scientific">Monilinia fructigena</name>
    <dbReference type="NCBI Taxonomy" id="38457"/>
    <lineage>
        <taxon>Eukaryota</taxon>
        <taxon>Fungi</taxon>
        <taxon>Dikarya</taxon>
        <taxon>Ascomycota</taxon>
        <taxon>Pezizomycotina</taxon>
        <taxon>Leotiomycetes</taxon>
        <taxon>Helotiales</taxon>
        <taxon>Sclerotiniaceae</taxon>
        <taxon>Monilinia</taxon>
    </lineage>
</organism>
<keyword evidence="5" id="KW-0433">Leucine-rich repeat</keyword>
<evidence type="ECO:0000256" key="10">
    <source>
        <dbReference type="ARBA" id="ARBA00069694"/>
    </source>
</evidence>
<evidence type="ECO:0000256" key="3">
    <source>
        <dbReference type="ARBA" id="ARBA00022448"/>
    </source>
</evidence>
<dbReference type="InterPro" id="IPR018222">
    <property type="entry name" value="Nuclear_transport_factor_2_euk"/>
</dbReference>
<keyword evidence="7" id="KW-0509">mRNA transport</keyword>
<dbReference type="InterPro" id="IPR005637">
    <property type="entry name" value="TAP_C_dom"/>
</dbReference>
<feature type="domain" description="NTF2" evidence="12">
    <location>
        <begin position="359"/>
        <end position="534"/>
    </location>
</feature>
<dbReference type="PANTHER" id="PTHR10662:SF22">
    <property type="entry name" value="NUCLEAR RNA EXPORT FACTOR 1"/>
    <property type="match status" value="1"/>
</dbReference>
<dbReference type="Pfam" id="PF22602">
    <property type="entry name" value="NXF_NTF2"/>
    <property type="match status" value="1"/>
</dbReference>
<dbReference type="InterPro" id="IPR002075">
    <property type="entry name" value="NTF2_dom"/>
</dbReference>
<dbReference type="InterPro" id="IPR030217">
    <property type="entry name" value="NXF_fam"/>
</dbReference>
<protein>
    <recommendedName>
        <fullName evidence="10">mRNA export factor MEX67</fullName>
    </recommendedName>
</protein>
<dbReference type="SUPFAM" id="SSF54427">
    <property type="entry name" value="NTF2-like"/>
    <property type="match status" value="1"/>
</dbReference>
<dbReference type="Proteomes" id="UP000249056">
    <property type="component" value="Unassembled WGS sequence"/>
</dbReference>
<evidence type="ECO:0000256" key="2">
    <source>
        <dbReference type="ARBA" id="ARBA00009285"/>
    </source>
</evidence>
<evidence type="ECO:0000259" key="13">
    <source>
        <dbReference type="PROSITE" id="PS51281"/>
    </source>
</evidence>
<dbReference type="EMBL" id="QKRW01000005">
    <property type="protein sequence ID" value="RAL66908.1"/>
    <property type="molecule type" value="Genomic_DNA"/>
</dbReference>
<dbReference type="FunFam" id="3.80.10.10:FF:000296">
    <property type="entry name" value="mRNA export factor MEX67"/>
    <property type="match status" value="1"/>
</dbReference>